<feature type="DNA-binding region" description="H-T-H motif" evidence="4">
    <location>
        <begin position="33"/>
        <end position="52"/>
    </location>
</feature>
<dbReference type="GO" id="GO:0003700">
    <property type="term" value="F:DNA-binding transcription factor activity"/>
    <property type="evidence" value="ECO:0007669"/>
    <property type="project" value="TreeGrafter"/>
</dbReference>
<dbReference type="PANTHER" id="PTHR30055:SF146">
    <property type="entry name" value="HTH-TYPE TRANSCRIPTIONAL DUAL REGULATOR CECR"/>
    <property type="match status" value="1"/>
</dbReference>
<dbReference type="OrthoDB" id="4726108at2"/>
<dbReference type="GO" id="GO:0000976">
    <property type="term" value="F:transcription cis-regulatory region binding"/>
    <property type="evidence" value="ECO:0007669"/>
    <property type="project" value="TreeGrafter"/>
</dbReference>
<evidence type="ECO:0000256" key="1">
    <source>
        <dbReference type="ARBA" id="ARBA00023015"/>
    </source>
</evidence>
<dbReference type="KEGG" id="lxl:KDY119_00097"/>
<dbReference type="FunFam" id="1.10.10.60:FF:000141">
    <property type="entry name" value="TetR family transcriptional regulator"/>
    <property type="match status" value="1"/>
</dbReference>
<dbReference type="AlphaFoldDB" id="A0A5P9Q5H3"/>
<evidence type="ECO:0000313" key="7">
    <source>
        <dbReference type="Proteomes" id="UP000326702"/>
    </source>
</evidence>
<evidence type="ECO:0000313" key="6">
    <source>
        <dbReference type="EMBL" id="QFU96613.1"/>
    </source>
</evidence>
<dbReference type="InterPro" id="IPR001647">
    <property type="entry name" value="HTH_TetR"/>
</dbReference>
<gene>
    <name evidence="6" type="ORF">KDY119_00097</name>
</gene>
<evidence type="ECO:0000256" key="3">
    <source>
        <dbReference type="ARBA" id="ARBA00023163"/>
    </source>
</evidence>
<keyword evidence="2 4" id="KW-0238">DNA-binding</keyword>
<dbReference type="PROSITE" id="PS50977">
    <property type="entry name" value="HTH_TETR_2"/>
    <property type="match status" value="1"/>
</dbReference>
<dbReference type="Pfam" id="PF14246">
    <property type="entry name" value="TetR_C_7"/>
    <property type="match status" value="1"/>
</dbReference>
<accession>A0A5P9Q5H3</accession>
<dbReference type="GO" id="GO:0045892">
    <property type="term" value="P:negative regulation of DNA-templated transcription"/>
    <property type="evidence" value="ECO:0007669"/>
    <property type="project" value="UniProtKB-ARBA"/>
</dbReference>
<protein>
    <submittedName>
        <fullName evidence="6">HTH-type transcriptional regulator RutR</fullName>
    </submittedName>
</protein>
<dbReference type="SUPFAM" id="SSF46689">
    <property type="entry name" value="Homeodomain-like"/>
    <property type="match status" value="1"/>
</dbReference>
<dbReference type="EMBL" id="CP045529">
    <property type="protein sequence ID" value="QFU96613.1"/>
    <property type="molecule type" value="Genomic_DNA"/>
</dbReference>
<dbReference type="InterPro" id="IPR039536">
    <property type="entry name" value="TetR_C_Proteobacteria"/>
</dbReference>
<dbReference type="RefSeq" id="WP_036955161.1">
    <property type="nucleotide sequence ID" value="NZ_BAABIH010000019.1"/>
</dbReference>
<sequence length="213" mass="22506">MVAAETTRRVDKHRAILDAALDVFARQGYADTNLDEVAELAGVAKPTIYNHFGDKAGLFAAVVETSSQDANKQVADVIAATSTDPADLRAELETLAHSLVHCLQGGAGSATMRLQLVEGARFPELISRVRDGNRDRTLDLLAGKLAQLSATGHLRLRDPGRAARQLMALVSDEPLVNSGFGARPVDPAVVDRAVTEGVDTFLAAFGPEPAPAT</sequence>
<dbReference type="InterPro" id="IPR036271">
    <property type="entry name" value="Tet_transcr_reg_TetR-rel_C_sf"/>
</dbReference>
<feature type="domain" description="HTH tetR-type" evidence="5">
    <location>
        <begin position="10"/>
        <end position="70"/>
    </location>
</feature>
<dbReference type="SUPFAM" id="SSF48498">
    <property type="entry name" value="Tetracyclin repressor-like, C-terminal domain"/>
    <property type="match status" value="1"/>
</dbReference>
<reference evidence="6 7" key="1">
    <citation type="submission" date="2019-10" db="EMBL/GenBank/DDBJ databases">
        <title>Genome sequence of Luteimicrobium xylanilyticum HY-24.</title>
        <authorList>
            <person name="Kim D.Y."/>
            <person name="Park H.-Y."/>
        </authorList>
    </citation>
    <scope>NUCLEOTIDE SEQUENCE [LARGE SCALE GENOMIC DNA]</scope>
    <source>
        <strain evidence="6 7">HY-24</strain>
    </source>
</reference>
<proteinExistence type="predicted"/>
<dbReference type="Gene3D" id="1.10.357.10">
    <property type="entry name" value="Tetracycline Repressor, domain 2"/>
    <property type="match status" value="1"/>
</dbReference>
<keyword evidence="3" id="KW-0804">Transcription</keyword>
<dbReference type="Gene3D" id="1.10.10.60">
    <property type="entry name" value="Homeodomain-like"/>
    <property type="match status" value="1"/>
</dbReference>
<dbReference type="Pfam" id="PF00440">
    <property type="entry name" value="TetR_N"/>
    <property type="match status" value="1"/>
</dbReference>
<dbReference type="InterPro" id="IPR050109">
    <property type="entry name" value="HTH-type_TetR-like_transc_reg"/>
</dbReference>
<evidence type="ECO:0000259" key="5">
    <source>
        <dbReference type="PROSITE" id="PS50977"/>
    </source>
</evidence>
<keyword evidence="7" id="KW-1185">Reference proteome</keyword>
<dbReference type="InterPro" id="IPR009057">
    <property type="entry name" value="Homeodomain-like_sf"/>
</dbReference>
<dbReference type="Proteomes" id="UP000326702">
    <property type="component" value="Chromosome"/>
</dbReference>
<keyword evidence="1" id="KW-0805">Transcription regulation</keyword>
<name>A0A5P9Q5H3_9MICO</name>
<organism evidence="6 7">
    <name type="scientific">Luteimicrobium xylanilyticum</name>
    <dbReference type="NCBI Taxonomy" id="1133546"/>
    <lineage>
        <taxon>Bacteria</taxon>
        <taxon>Bacillati</taxon>
        <taxon>Actinomycetota</taxon>
        <taxon>Actinomycetes</taxon>
        <taxon>Micrococcales</taxon>
        <taxon>Luteimicrobium</taxon>
    </lineage>
</organism>
<dbReference type="PRINTS" id="PR00455">
    <property type="entry name" value="HTHTETR"/>
</dbReference>
<evidence type="ECO:0000256" key="2">
    <source>
        <dbReference type="ARBA" id="ARBA00023125"/>
    </source>
</evidence>
<dbReference type="PANTHER" id="PTHR30055">
    <property type="entry name" value="HTH-TYPE TRANSCRIPTIONAL REGULATOR RUTR"/>
    <property type="match status" value="1"/>
</dbReference>
<evidence type="ECO:0000256" key="4">
    <source>
        <dbReference type="PROSITE-ProRule" id="PRU00335"/>
    </source>
</evidence>